<evidence type="ECO:0000313" key="1">
    <source>
        <dbReference type="EMBL" id="AGA88491.1"/>
    </source>
</evidence>
<accession>L0GR85</accession>
<dbReference type="eggNOG" id="ENOG5033VD2">
    <property type="taxonomic scope" value="Bacteria"/>
</dbReference>
<dbReference type="KEGG" id="psh:Psest_4018"/>
<dbReference type="AlphaFoldDB" id="L0GR85"/>
<dbReference type="PATRIC" id="fig|644801.3.peg.3914"/>
<reference evidence="1 2" key="1">
    <citation type="submission" date="2011-10" db="EMBL/GenBank/DDBJ databases">
        <title>Complete sequence of chromosome of Pseudomonas stutzeri RCH2.</title>
        <authorList>
            <consortium name="US DOE Joint Genome Institute"/>
            <person name="Lucas S."/>
            <person name="Han J."/>
            <person name="Lapidus A."/>
            <person name="Cheng J.-F."/>
            <person name="Goodwin L."/>
            <person name="Pitluck S."/>
            <person name="Peters L."/>
            <person name="Ovchinnikova G."/>
            <person name="Zeytun A."/>
            <person name="Lu M."/>
            <person name="Detter J.C."/>
            <person name="Han C."/>
            <person name="Tapia R."/>
            <person name="Land M."/>
            <person name="Hauser L."/>
            <person name="Kyrpides N."/>
            <person name="Ivanova N."/>
            <person name="Pagani I."/>
            <person name="Chakraborty R."/>
            <person name="Arkin A."/>
            <person name="Dehal P."/>
            <person name="Wall J."/>
            <person name="Hazen T."/>
            <person name="Woyke T."/>
        </authorList>
    </citation>
    <scope>NUCLEOTIDE SEQUENCE [LARGE SCALE GENOMIC DNA]</scope>
    <source>
        <strain evidence="1 2">RCH2</strain>
    </source>
</reference>
<dbReference type="EMBL" id="CP003071">
    <property type="protein sequence ID" value="AGA88491.1"/>
    <property type="molecule type" value="Genomic_DNA"/>
</dbReference>
<protein>
    <recommendedName>
        <fullName evidence="3">TrfA protein</fullName>
    </recommendedName>
</protein>
<evidence type="ECO:0000313" key="2">
    <source>
        <dbReference type="Proteomes" id="UP000010820"/>
    </source>
</evidence>
<proteinExistence type="predicted"/>
<organism evidence="1 2">
    <name type="scientific">Stutzerimonas stutzeri RCH2</name>
    <dbReference type="NCBI Taxonomy" id="644801"/>
    <lineage>
        <taxon>Bacteria</taxon>
        <taxon>Pseudomonadati</taxon>
        <taxon>Pseudomonadota</taxon>
        <taxon>Gammaproteobacteria</taxon>
        <taxon>Pseudomonadales</taxon>
        <taxon>Pseudomonadaceae</taxon>
        <taxon>Stutzerimonas</taxon>
    </lineage>
</organism>
<sequence length="254" mass="29533">MFLPGFAIGAFPNHLNRSSLIAPIARNERKQHSKTKMVTRRDCVLEYSGEQLDEADGDLIMALIAFAQPFPLGDPVQLNRKQLLRKIKRGTIGSSQYEWLYRSMKRLREATLFLEAFKPDGSTRYTVGRMESFNILKNLSYDNETFRYTLDPHWILMFGNREYSLIDWGKRLQIRRGRDMAKTLQRLIATSSDRVQRYALEGLKAQMTYGGRMRDFHHSLCRAVSELERLEIITRASIQESSRGKPQLVLWLTP</sequence>
<dbReference type="HOGENOM" id="CLU_942235_0_0_6"/>
<name>L0GR85_STUST</name>
<evidence type="ECO:0008006" key="3">
    <source>
        <dbReference type="Google" id="ProtNLM"/>
    </source>
</evidence>
<gene>
    <name evidence="1" type="ORF">Psest_4018</name>
</gene>
<dbReference type="Proteomes" id="UP000010820">
    <property type="component" value="Chromosome"/>
</dbReference>